<evidence type="ECO:0000313" key="1">
    <source>
        <dbReference type="EMBL" id="KRZ12601.1"/>
    </source>
</evidence>
<name>A0A0V1HQ16_9BILA</name>
<comment type="caution">
    <text evidence="1">The sequence shown here is derived from an EMBL/GenBank/DDBJ whole genome shotgun (WGS) entry which is preliminary data.</text>
</comment>
<sequence>MNHLARLFEERLHKNLGHHLRKASAFCSNRQQRSERNYAFLRCVCIFCLSNRLRQVQQCFCNLHLQPTIANTFFIHPFNPKLSLYTVLYNFVLFDFSLKWAD</sequence>
<reference evidence="1 2" key="1">
    <citation type="submission" date="2015-01" db="EMBL/GenBank/DDBJ databases">
        <title>Evolution of Trichinella species and genotypes.</title>
        <authorList>
            <person name="Korhonen P.K."/>
            <person name="Edoardo P."/>
            <person name="Giuseppe L.R."/>
            <person name="Gasser R.B."/>
        </authorList>
    </citation>
    <scope>NUCLEOTIDE SEQUENCE [LARGE SCALE GENOMIC DNA]</scope>
    <source>
        <strain evidence="1">ISS1029</strain>
    </source>
</reference>
<proteinExistence type="predicted"/>
<organism evidence="1 2">
    <name type="scientific">Trichinella zimbabwensis</name>
    <dbReference type="NCBI Taxonomy" id="268475"/>
    <lineage>
        <taxon>Eukaryota</taxon>
        <taxon>Metazoa</taxon>
        <taxon>Ecdysozoa</taxon>
        <taxon>Nematoda</taxon>
        <taxon>Enoplea</taxon>
        <taxon>Dorylaimia</taxon>
        <taxon>Trichinellida</taxon>
        <taxon>Trichinellidae</taxon>
        <taxon>Trichinella</taxon>
    </lineage>
</organism>
<dbReference type="Proteomes" id="UP000055024">
    <property type="component" value="Unassembled WGS sequence"/>
</dbReference>
<keyword evidence="2" id="KW-1185">Reference proteome</keyword>
<dbReference type="EMBL" id="JYDP01000039">
    <property type="protein sequence ID" value="KRZ12601.1"/>
    <property type="molecule type" value="Genomic_DNA"/>
</dbReference>
<dbReference type="AlphaFoldDB" id="A0A0V1HQ16"/>
<evidence type="ECO:0000313" key="2">
    <source>
        <dbReference type="Proteomes" id="UP000055024"/>
    </source>
</evidence>
<protein>
    <submittedName>
        <fullName evidence="1">Uncharacterized protein</fullName>
    </submittedName>
</protein>
<gene>
    <name evidence="1" type="ORF">T11_12028</name>
</gene>
<accession>A0A0V1HQ16</accession>